<dbReference type="EMBL" id="HBGE01075954">
    <property type="protein sequence ID" value="CAD9168723.1"/>
    <property type="molecule type" value="Transcribed_RNA"/>
</dbReference>
<reference evidence="1" key="1">
    <citation type="submission" date="2021-01" db="EMBL/GenBank/DDBJ databases">
        <authorList>
            <person name="Corre E."/>
            <person name="Pelletier E."/>
            <person name="Niang G."/>
            <person name="Scheremetjew M."/>
            <person name="Finn R."/>
            <person name="Kale V."/>
            <person name="Holt S."/>
            <person name="Cochrane G."/>
            <person name="Meng A."/>
            <person name="Brown T."/>
            <person name="Cohen L."/>
        </authorList>
    </citation>
    <scope>NUCLEOTIDE SEQUENCE</scope>
    <source>
        <strain evidence="1">OF101</strain>
    </source>
</reference>
<name>A0A7S1WHF7_ALECA</name>
<gene>
    <name evidence="1" type="ORF">ACAT0790_LOCUS45491</name>
</gene>
<protein>
    <submittedName>
        <fullName evidence="1">Uncharacterized protein</fullName>
    </submittedName>
</protein>
<proteinExistence type="predicted"/>
<organism evidence="1">
    <name type="scientific">Alexandrium catenella</name>
    <name type="common">Red tide dinoflagellate</name>
    <name type="synonym">Gonyaulax catenella</name>
    <dbReference type="NCBI Taxonomy" id="2925"/>
    <lineage>
        <taxon>Eukaryota</taxon>
        <taxon>Sar</taxon>
        <taxon>Alveolata</taxon>
        <taxon>Dinophyceae</taxon>
        <taxon>Gonyaulacales</taxon>
        <taxon>Pyrocystaceae</taxon>
        <taxon>Alexandrium</taxon>
    </lineage>
</organism>
<accession>A0A7S1WHF7</accession>
<dbReference type="AlphaFoldDB" id="A0A7S1WHF7"/>
<sequence>MGSLLSKVEERQRVAALDSKLADVKQAKKTRDLDLSLRIASTRDRLCFVAGYYAFVAFMSCCRHLSMHRRGIHFNFDNFFLPLRVTVICLPPFVFGYQLDLALSPRTVFGLPIGGKANRISEEAERIRQGSVHHWFEKSWLPEVDDSTLAIHRPICLPPTFEAAYARERARTEEARAARGLPSEKPWAFFEEACTAKVE</sequence>
<evidence type="ECO:0000313" key="1">
    <source>
        <dbReference type="EMBL" id="CAD9168723.1"/>
    </source>
</evidence>